<dbReference type="Proteomes" id="UP001628179">
    <property type="component" value="Unassembled WGS sequence"/>
</dbReference>
<keyword evidence="2" id="KW-1133">Transmembrane helix</keyword>
<keyword evidence="4" id="KW-1185">Reference proteome</keyword>
<keyword evidence="2" id="KW-0472">Membrane</keyword>
<feature type="transmembrane region" description="Helical" evidence="2">
    <location>
        <begin position="50"/>
        <end position="72"/>
    </location>
</feature>
<gene>
    <name evidence="3" type="ORF">MFIFM68171_10022</name>
</gene>
<feature type="compositionally biased region" description="Low complexity" evidence="1">
    <location>
        <begin position="96"/>
        <end position="127"/>
    </location>
</feature>
<evidence type="ECO:0000256" key="2">
    <source>
        <dbReference type="SAM" id="Phobius"/>
    </source>
</evidence>
<sequence>MEVAPYEGLEVLNDSSLEVVSSGQPRKLHPVAGSGEALSSRNRICGLPRAIFWLTIAMAVLAITIVGLGVGLGNALSKAQYANTFNSMPTSLANPGLAASSLPPSSTQTSSAPTSTSTATISSTSVSGGVPQPSNICPGANNTIVTRPLATWDDCLNLCNTMNYVQDRRDVGCTWNVLGTGSQTSGTCWCLGGVAKKLVTNIGNVAAVPQ</sequence>
<keyword evidence="2" id="KW-0812">Transmembrane</keyword>
<evidence type="ECO:0000256" key="1">
    <source>
        <dbReference type="SAM" id="MobiDB-lite"/>
    </source>
</evidence>
<organism evidence="3 4">
    <name type="scientific">Madurella fahalii</name>
    <dbReference type="NCBI Taxonomy" id="1157608"/>
    <lineage>
        <taxon>Eukaryota</taxon>
        <taxon>Fungi</taxon>
        <taxon>Dikarya</taxon>
        <taxon>Ascomycota</taxon>
        <taxon>Pezizomycotina</taxon>
        <taxon>Sordariomycetes</taxon>
        <taxon>Sordariomycetidae</taxon>
        <taxon>Sordariales</taxon>
        <taxon>Sordariales incertae sedis</taxon>
        <taxon>Madurella</taxon>
    </lineage>
</organism>
<reference evidence="3 4" key="1">
    <citation type="submission" date="2024-09" db="EMBL/GenBank/DDBJ databases">
        <title>Itraconazole resistance in Madurella fahalii resulting from another homologue of gene encoding cytochrome P450 14-alpha sterol demethylase (CYP51).</title>
        <authorList>
            <person name="Yoshioka I."/>
            <person name="Fahal A.H."/>
            <person name="Kaneko S."/>
            <person name="Yaguchi T."/>
        </authorList>
    </citation>
    <scope>NUCLEOTIDE SEQUENCE [LARGE SCALE GENOMIC DNA]</scope>
    <source>
        <strain evidence="3 4">IFM 68171</strain>
    </source>
</reference>
<proteinExistence type="predicted"/>
<dbReference type="GeneID" id="98180764"/>
<evidence type="ECO:0000313" key="4">
    <source>
        <dbReference type="Proteomes" id="UP001628179"/>
    </source>
</evidence>
<protein>
    <submittedName>
        <fullName evidence="3">Uncharacterized protein</fullName>
    </submittedName>
</protein>
<dbReference type="RefSeq" id="XP_070921542.1">
    <property type="nucleotide sequence ID" value="XM_071065441.1"/>
</dbReference>
<dbReference type="EMBL" id="BAAFSV010000005">
    <property type="protein sequence ID" value="GAB1319812.1"/>
    <property type="molecule type" value="Genomic_DNA"/>
</dbReference>
<comment type="caution">
    <text evidence="3">The sequence shown here is derived from an EMBL/GenBank/DDBJ whole genome shotgun (WGS) entry which is preliminary data.</text>
</comment>
<feature type="region of interest" description="Disordered" evidence="1">
    <location>
        <begin position="96"/>
        <end position="132"/>
    </location>
</feature>
<evidence type="ECO:0000313" key="3">
    <source>
        <dbReference type="EMBL" id="GAB1319812.1"/>
    </source>
</evidence>
<accession>A0ABQ0GPY3</accession>
<name>A0ABQ0GPY3_9PEZI</name>